<reference evidence="1 2" key="1">
    <citation type="submission" date="2017-12" db="EMBL/GenBank/DDBJ databases">
        <title>Comparative genomics of Botrytis spp.</title>
        <authorList>
            <person name="Valero-Jimenez C.A."/>
            <person name="Tapia P."/>
            <person name="Veloso J."/>
            <person name="Silva-Moreno E."/>
            <person name="Staats M."/>
            <person name="Valdes J.H."/>
            <person name="Van Kan J.A.L."/>
        </authorList>
    </citation>
    <scope>NUCLEOTIDE SEQUENCE [LARGE SCALE GENOMIC DNA]</scope>
    <source>
        <strain evidence="1 2">Bp0003</strain>
    </source>
</reference>
<name>A0A4Z1FVB2_9HELO</name>
<accession>A0A4Z1FVB2</accession>
<comment type="caution">
    <text evidence="1">The sequence shown here is derived from an EMBL/GenBank/DDBJ whole genome shotgun (WGS) entry which is preliminary data.</text>
</comment>
<proteinExistence type="predicted"/>
<dbReference type="Proteomes" id="UP000297910">
    <property type="component" value="Unassembled WGS sequence"/>
</dbReference>
<gene>
    <name evidence="1" type="ORF">BPAE_0075g00320</name>
</gene>
<protein>
    <submittedName>
        <fullName evidence="1">Uncharacterized protein</fullName>
    </submittedName>
</protein>
<dbReference type="AlphaFoldDB" id="A0A4Z1FVB2"/>
<keyword evidence="2" id="KW-1185">Reference proteome</keyword>
<organism evidence="1 2">
    <name type="scientific">Botrytis paeoniae</name>
    <dbReference type="NCBI Taxonomy" id="278948"/>
    <lineage>
        <taxon>Eukaryota</taxon>
        <taxon>Fungi</taxon>
        <taxon>Dikarya</taxon>
        <taxon>Ascomycota</taxon>
        <taxon>Pezizomycotina</taxon>
        <taxon>Leotiomycetes</taxon>
        <taxon>Helotiales</taxon>
        <taxon>Sclerotiniaceae</taxon>
        <taxon>Botrytis</taxon>
    </lineage>
</organism>
<sequence length="138" mass="16170">MANEGVRIVKASDKAFEYDHDNYWIKEKVWKRGMSVTDVIHQVKMSLTGKKFKRRFKVDGRLGWTKPWINEISLAEQERNTPKYDIDQEVYEQKHLVVLDEEFIESLCEILKGLAEKGFRVNPSNVSYGDSTERDGKE</sequence>
<evidence type="ECO:0000313" key="2">
    <source>
        <dbReference type="Proteomes" id="UP000297910"/>
    </source>
</evidence>
<evidence type="ECO:0000313" key="1">
    <source>
        <dbReference type="EMBL" id="TGO25677.1"/>
    </source>
</evidence>
<dbReference type="EMBL" id="PQXI01000075">
    <property type="protein sequence ID" value="TGO25677.1"/>
    <property type="molecule type" value="Genomic_DNA"/>
</dbReference>